<keyword evidence="2" id="KW-1185">Reference proteome</keyword>
<dbReference type="EMBL" id="VCIW01000011">
    <property type="protein sequence ID" value="TLS51138.1"/>
    <property type="molecule type" value="Genomic_DNA"/>
</dbReference>
<gene>
    <name evidence="1" type="ORF">FE782_17285</name>
</gene>
<protein>
    <submittedName>
        <fullName evidence="1">Uncharacterized protein</fullName>
    </submittedName>
</protein>
<dbReference type="RefSeq" id="WP_138195490.1">
    <property type="nucleotide sequence ID" value="NZ_VCIW01000011.1"/>
</dbReference>
<sequence>MNDRVKEMPRIVASTRAAPPTWAMQQQWMFDALHLAAKEFVERYTHPDGTLIWHKDWPGMDGSDDPYEGFMNLALLYALGGDDELYDLSRAIWEGITWQWTAYGQIHREFDAYYDWMHHGEGYLYLYFLGLAGPATVKDRQRAARFAAMYTGDDPEAPNYDKEKKLIRSPLNGSKGPRFTVTAEDWSTHRGILDHYLAPYEDLEGVDFASGRCPWSDDAVYRQILEKMNERMNRGDVPLNLNATSLVTHAFMHSGDESLRDWALDYLGAWEERTRRNGGLVPDNVGLNDVIGEYNDGKWWGGYYGWRWPHGFMTLIEPITNACMNAALLSGDLSKLALARSQLDANWAMRRQVDGKWLVPYKHGDGGWFDWREALPKYPVYLWTMSMADEDLERIERIEATHDWNEIVVPVVSGRDARTGRETKHYIGNTEPWFQYVRGLNPGYPERILSANMELIGRQLEKLRSAEGDPRTWSDDHSQGNFSGIHIWQEMCPVYFEGLAQLTLGGPMHISHGGLQHGRVRYFDAQRKRPGLPKGVSALVERLAADSATLRLCNTSLFETREVVVQAGTFGEHRFVEAAPIDEEERPAGPTVAVGGRWLVVTLLPGAVLRLRLSMERYVYPPSYAMPWPGPYDADPMYVGRSTL</sequence>
<dbReference type="InterPro" id="IPR058347">
    <property type="entry name" value="DUF8034"/>
</dbReference>
<comment type="caution">
    <text evidence="1">The sequence shown here is derived from an EMBL/GenBank/DDBJ whole genome shotgun (WGS) entry which is preliminary data.</text>
</comment>
<evidence type="ECO:0000313" key="2">
    <source>
        <dbReference type="Proteomes" id="UP000309676"/>
    </source>
</evidence>
<proteinExistence type="predicted"/>
<name>A0A5R9GCP0_9BACL</name>
<reference evidence="1 2" key="1">
    <citation type="submission" date="2019-05" db="EMBL/GenBank/DDBJ databases">
        <authorList>
            <person name="Narsing Rao M.P."/>
            <person name="Li W.J."/>
        </authorList>
    </citation>
    <scope>NUCLEOTIDE SEQUENCE [LARGE SCALE GENOMIC DNA]</scope>
    <source>
        <strain evidence="1 2">SYSU_K30003</strain>
    </source>
</reference>
<dbReference type="OrthoDB" id="7936138at2"/>
<accession>A0A5R9GCP0</accession>
<dbReference type="Proteomes" id="UP000309676">
    <property type="component" value="Unassembled WGS sequence"/>
</dbReference>
<organism evidence="1 2">
    <name type="scientific">Paenibacillus antri</name>
    <dbReference type="NCBI Taxonomy" id="2582848"/>
    <lineage>
        <taxon>Bacteria</taxon>
        <taxon>Bacillati</taxon>
        <taxon>Bacillota</taxon>
        <taxon>Bacilli</taxon>
        <taxon>Bacillales</taxon>
        <taxon>Paenibacillaceae</taxon>
        <taxon>Paenibacillus</taxon>
    </lineage>
</organism>
<dbReference type="AlphaFoldDB" id="A0A5R9GCP0"/>
<evidence type="ECO:0000313" key="1">
    <source>
        <dbReference type="EMBL" id="TLS51138.1"/>
    </source>
</evidence>
<dbReference type="Pfam" id="PF26099">
    <property type="entry name" value="DUF8034"/>
    <property type="match status" value="2"/>
</dbReference>